<reference evidence="4 5" key="1">
    <citation type="journal article" date="2010" name="Plant Cell">
        <title>The Chlorella variabilis NC64A genome reveals adaptation to photosymbiosis, coevolution with viruses, and cryptic sex.</title>
        <authorList>
            <person name="Blanc G."/>
            <person name="Duncan G."/>
            <person name="Agarkova I."/>
            <person name="Borodovsky M."/>
            <person name="Gurnon J."/>
            <person name="Kuo A."/>
            <person name="Lindquist E."/>
            <person name="Lucas S."/>
            <person name="Pangilinan J."/>
            <person name="Polle J."/>
            <person name="Salamov A."/>
            <person name="Terry A."/>
            <person name="Yamada T."/>
            <person name="Dunigan D.D."/>
            <person name="Grigoriev I.V."/>
            <person name="Claverie J.M."/>
            <person name="Van Etten J.L."/>
        </authorList>
    </citation>
    <scope>NUCLEOTIDE SEQUENCE [LARGE SCALE GENOMIC DNA]</scope>
    <source>
        <strain evidence="4 5">NC64A</strain>
    </source>
</reference>
<dbReference type="InterPro" id="IPR019734">
    <property type="entry name" value="TPR_rpt"/>
</dbReference>
<dbReference type="Gene3D" id="1.25.10.10">
    <property type="entry name" value="Leucine-rich Repeat Variant"/>
    <property type="match status" value="1"/>
</dbReference>
<dbReference type="GO" id="GO:0072380">
    <property type="term" value="C:TRC complex"/>
    <property type="evidence" value="ECO:0007669"/>
    <property type="project" value="TreeGrafter"/>
</dbReference>
<dbReference type="GO" id="GO:0016020">
    <property type="term" value="C:membrane"/>
    <property type="evidence" value="ECO:0007669"/>
    <property type="project" value="TreeGrafter"/>
</dbReference>
<keyword evidence="2 3" id="KW-0802">TPR repeat</keyword>
<dbReference type="InterPro" id="IPR016024">
    <property type="entry name" value="ARM-type_fold"/>
</dbReference>
<dbReference type="InParanoid" id="E1ZQD4"/>
<evidence type="ECO:0000256" key="3">
    <source>
        <dbReference type="PROSITE-ProRule" id="PRU00339"/>
    </source>
</evidence>
<dbReference type="Proteomes" id="UP000008141">
    <property type="component" value="Unassembled WGS sequence"/>
</dbReference>
<dbReference type="KEGG" id="cvr:CHLNCDRAFT_139541"/>
<dbReference type="GO" id="GO:0006620">
    <property type="term" value="P:post-translational protein targeting to endoplasmic reticulum membrane"/>
    <property type="evidence" value="ECO:0007669"/>
    <property type="project" value="TreeGrafter"/>
</dbReference>
<keyword evidence="5" id="KW-1185">Reference proteome</keyword>
<dbReference type="PANTHER" id="PTHR45831:SF2">
    <property type="entry name" value="LD24721P"/>
    <property type="match status" value="1"/>
</dbReference>
<dbReference type="SUPFAM" id="SSF48452">
    <property type="entry name" value="TPR-like"/>
    <property type="match status" value="1"/>
</dbReference>
<dbReference type="AlphaFoldDB" id="E1ZQD4"/>
<dbReference type="PROSITE" id="PS50005">
    <property type="entry name" value="TPR"/>
    <property type="match status" value="1"/>
</dbReference>
<evidence type="ECO:0000256" key="2">
    <source>
        <dbReference type="ARBA" id="ARBA00022803"/>
    </source>
</evidence>
<dbReference type="eggNOG" id="ENOG502S5XQ">
    <property type="taxonomic scope" value="Eukaryota"/>
</dbReference>
<evidence type="ECO:0000313" key="4">
    <source>
        <dbReference type="EMBL" id="EFN52005.1"/>
    </source>
</evidence>
<accession>E1ZQD4</accession>
<dbReference type="GeneID" id="17351457"/>
<dbReference type="EMBL" id="GL433859">
    <property type="protein sequence ID" value="EFN52005.1"/>
    <property type="molecule type" value="Genomic_DNA"/>
</dbReference>
<dbReference type="SUPFAM" id="SSF48371">
    <property type="entry name" value="ARM repeat"/>
    <property type="match status" value="1"/>
</dbReference>
<sequence>MELAVREEDYATAAEAKTEVDMLRERLPSDKLVLASLLERVEGHVDGRQQPGGGQGRQAAIRQLGDLGDMAACPALSTCLHDSDASTAEAAEEALWAIFKRCPTPEMELQMQQGELLIQRPEQWEQALALYTELIARQPNFAELYNKRATVLYLMQRYHAAVVDCRVTLQMNPWHWAAASGMGMCYGAVGDTKGAVTALEHAVSLNPRLGHLKQHIMQLRQILRQEEGKQSSE</sequence>
<dbReference type="GO" id="GO:0060090">
    <property type="term" value="F:molecular adaptor activity"/>
    <property type="evidence" value="ECO:0007669"/>
    <property type="project" value="TreeGrafter"/>
</dbReference>
<dbReference type="InterPro" id="IPR047150">
    <property type="entry name" value="SGT"/>
</dbReference>
<dbReference type="SMART" id="SM00028">
    <property type="entry name" value="TPR"/>
    <property type="match status" value="3"/>
</dbReference>
<gene>
    <name evidence="4" type="ORF">CHLNCDRAFT_139541</name>
</gene>
<dbReference type="PANTHER" id="PTHR45831">
    <property type="entry name" value="LD24721P"/>
    <property type="match status" value="1"/>
</dbReference>
<evidence type="ECO:0000313" key="5">
    <source>
        <dbReference type="Proteomes" id="UP000008141"/>
    </source>
</evidence>
<name>E1ZQD4_CHLVA</name>
<protein>
    <submittedName>
        <fullName evidence="4">Uncharacterized protein</fullName>
    </submittedName>
</protein>
<dbReference type="InterPro" id="IPR011989">
    <property type="entry name" value="ARM-like"/>
</dbReference>
<keyword evidence="1" id="KW-0677">Repeat</keyword>
<organism evidence="5">
    <name type="scientific">Chlorella variabilis</name>
    <name type="common">Green alga</name>
    <dbReference type="NCBI Taxonomy" id="554065"/>
    <lineage>
        <taxon>Eukaryota</taxon>
        <taxon>Viridiplantae</taxon>
        <taxon>Chlorophyta</taxon>
        <taxon>core chlorophytes</taxon>
        <taxon>Trebouxiophyceae</taxon>
        <taxon>Chlorellales</taxon>
        <taxon>Chlorellaceae</taxon>
        <taxon>Chlorella clade</taxon>
        <taxon>Chlorella</taxon>
    </lineage>
</organism>
<dbReference type="InterPro" id="IPR011990">
    <property type="entry name" value="TPR-like_helical_dom_sf"/>
</dbReference>
<dbReference type="OrthoDB" id="2335338at2759"/>
<dbReference type="RefSeq" id="XP_005844107.1">
    <property type="nucleotide sequence ID" value="XM_005844045.1"/>
</dbReference>
<dbReference type="OMA" id="KAMWKIF"/>
<proteinExistence type="predicted"/>
<dbReference type="Gene3D" id="1.25.40.10">
    <property type="entry name" value="Tetratricopeptide repeat domain"/>
    <property type="match status" value="1"/>
</dbReference>
<feature type="repeat" description="TPR" evidence="3">
    <location>
        <begin position="176"/>
        <end position="209"/>
    </location>
</feature>
<evidence type="ECO:0000256" key="1">
    <source>
        <dbReference type="ARBA" id="ARBA00022737"/>
    </source>
</evidence>